<dbReference type="Pfam" id="PF12838">
    <property type="entry name" value="Fer4_7"/>
    <property type="match status" value="1"/>
</dbReference>
<dbReference type="Gene3D" id="3.40.50.11540">
    <property type="entry name" value="NADH-ubiquinone oxidoreductase 51kDa subunit"/>
    <property type="match status" value="1"/>
</dbReference>
<dbReference type="SUPFAM" id="SSF142019">
    <property type="entry name" value="Nqo1 FMN-binding domain-like"/>
    <property type="match status" value="1"/>
</dbReference>
<keyword evidence="8" id="KW-0997">Cell inner membrane</keyword>
<dbReference type="PROSITE" id="PS51379">
    <property type="entry name" value="4FE4S_FER_2"/>
    <property type="match status" value="2"/>
</dbReference>
<comment type="subcellular location">
    <subcellularLocation>
        <location evidence="8">Cell inner membrane</location>
        <topology evidence="8">Peripheral membrane protein</topology>
    </subcellularLocation>
</comment>
<dbReference type="NCBIfam" id="TIGR01945">
    <property type="entry name" value="rnfC"/>
    <property type="match status" value="1"/>
</dbReference>
<evidence type="ECO:0000256" key="6">
    <source>
        <dbReference type="ARBA" id="ARBA00023004"/>
    </source>
</evidence>
<organism evidence="11 12">
    <name type="scientific">Catenovulum adriaticum</name>
    <dbReference type="NCBI Taxonomy" id="2984846"/>
    <lineage>
        <taxon>Bacteria</taxon>
        <taxon>Pseudomonadati</taxon>
        <taxon>Pseudomonadota</taxon>
        <taxon>Gammaproteobacteria</taxon>
        <taxon>Alteromonadales</taxon>
        <taxon>Alteromonadaceae</taxon>
        <taxon>Catenovulum</taxon>
    </lineage>
</organism>
<feature type="compositionally biased region" description="Basic and acidic residues" evidence="9">
    <location>
        <begin position="642"/>
        <end position="659"/>
    </location>
</feature>
<dbReference type="Pfam" id="PF13375">
    <property type="entry name" value="RnfC_N"/>
    <property type="match status" value="1"/>
</dbReference>
<feature type="binding site" evidence="8">
    <location>
        <position position="380"/>
    </location>
    <ligand>
        <name>[4Fe-4S] cluster</name>
        <dbReference type="ChEBI" id="CHEBI:49883"/>
        <label>1</label>
    </ligand>
</feature>
<keyword evidence="3 8" id="KW-0479">Metal-binding</keyword>
<feature type="binding site" evidence="8">
    <location>
        <position position="377"/>
    </location>
    <ligand>
        <name>[4Fe-4S] cluster</name>
        <dbReference type="ChEBI" id="CHEBI:49883"/>
        <label>1</label>
    </ligand>
</feature>
<keyword evidence="4 8" id="KW-0677">Repeat</keyword>
<sequence length="728" mass="78869">MDSLIDKIKSGYLWDFPGGVYPPERKSLSNQAPIKRLGLANEYIVPVKQHIGQAAAVTVKVGDKVLKGQALTQLQGPMELPTHAPTSGEVIAIEPRITAHPSGLTEISVVIKPDHLDTWCEITPAPNYLTLSKVELLDKLKQAGISGLGGASFPTYVKQANSQPIELLIINGVECEPYITADDLLMREHANEIVSGIEIFTHLLQPKLVAIAIEKNKPEAIAAMEQACRGKQQFVVRAIPTKYPAGGEKQLIQVITGQEVPSKGITADLGIITQNIGTAFAAFRAVVHGEPLIERVVTVTGKQLSEPQNVWARIGTPVDFLLSEQGYQPLKKPRLIMGGPMMGFTLPDTRVPVTKITNCVLAPSDKELPAATDEQACIRCGYCADVCPASLLPQQLYWHSKAKEYEKAQDYKLFDCIECGACAYVCPSEIPLVQYYRVAKADIKNQQLEHEKAEKAKERFNARNERLEREKQERLKKHKQASEARKQSMAKNPSAQDKVAAALARAQAKKQQKTPEAEPNNQTPQATAPEAETKNNAKATAAAAIARAKAKRAAQAKKAEQAAADPTAKSSDTAAESDSNDESQTQALTDKQAKAKAIAEKVKARKAEQTSQTRTEQAAYSTGTAAESDSSDEPQTQALTDKQAKAKAIAEKVKARKAEQANQAAADPTAKSADTATESNSSDESQTHQPDPESETDHSNLTEAQIRQQRVKAAIAKAKAKKQALGDK</sequence>
<keyword evidence="8" id="KW-1278">Translocase</keyword>
<feature type="binding site" evidence="8">
    <location>
        <position position="383"/>
    </location>
    <ligand>
        <name>[4Fe-4S] cluster</name>
        <dbReference type="ChEBI" id="CHEBI:49883"/>
        <label>1</label>
    </ligand>
</feature>
<evidence type="ECO:0000256" key="3">
    <source>
        <dbReference type="ARBA" id="ARBA00022723"/>
    </source>
</evidence>
<keyword evidence="7 8" id="KW-0411">Iron-sulfur</keyword>
<dbReference type="EMBL" id="CP109965">
    <property type="protein sequence ID" value="WAJ69495.1"/>
    <property type="molecule type" value="Genomic_DNA"/>
</dbReference>
<evidence type="ECO:0000313" key="12">
    <source>
        <dbReference type="Proteomes" id="UP001163726"/>
    </source>
</evidence>
<protein>
    <recommendedName>
        <fullName evidence="8">Ion-translocating oxidoreductase complex subunit C</fullName>
        <ecNumber evidence="8">7.-.-.-</ecNumber>
    </recommendedName>
    <alternativeName>
        <fullName evidence="8">Rnf electron transport complex subunit C</fullName>
    </alternativeName>
</protein>
<feature type="compositionally biased region" description="Basic and acidic residues" evidence="9">
    <location>
        <begin position="591"/>
        <end position="608"/>
    </location>
</feature>
<feature type="binding site" evidence="8">
    <location>
        <position position="422"/>
    </location>
    <ligand>
        <name>[4Fe-4S] cluster</name>
        <dbReference type="ChEBI" id="CHEBI:49883"/>
        <label>2</label>
    </ligand>
</feature>
<dbReference type="InterPro" id="IPR010208">
    <property type="entry name" value="Ion_transpt_RnfC/RsxC"/>
</dbReference>
<dbReference type="SUPFAM" id="SSF46548">
    <property type="entry name" value="alpha-helical ferredoxin"/>
    <property type="match status" value="1"/>
</dbReference>
<keyword evidence="5 8" id="KW-0249">Electron transport</keyword>
<feature type="compositionally biased region" description="Low complexity" evidence="9">
    <location>
        <begin position="534"/>
        <end position="547"/>
    </location>
</feature>
<feature type="binding site" evidence="8">
    <location>
        <position position="387"/>
    </location>
    <ligand>
        <name>[4Fe-4S] cluster</name>
        <dbReference type="ChEBI" id="CHEBI:49883"/>
        <label>2</label>
    </ligand>
</feature>
<dbReference type="InterPro" id="IPR037225">
    <property type="entry name" value="Nuo51_FMN-bd_sf"/>
</dbReference>
<feature type="compositionally biased region" description="Low complexity" evidence="9">
    <location>
        <begin position="660"/>
        <end position="671"/>
    </location>
</feature>
<keyword evidence="8" id="KW-1003">Cell membrane</keyword>
<dbReference type="Gene3D" id="3.30.70.20">
    <property type="match status" value="1"/>
</dbReference>
<dbReference type="PROSITE" id="PS00198">
    <property type="entry name" value="4FE4S_FER_1"/>
    <property type="match status" value="1"/>
</dbReference>
<dbReference type="InterPro" id="IPR019554">
    <property type="entry name" value="Soluble_ligand-bd"/>
</dbReference>
<feature type="compositionally biased region" description="Polar residues" evidence="9">
    <location>
        <begin position="609"/>
        <end position="640"/>
    </location>
</feature>
<dbReference type="InterPro" id="IPR017896">
    <property type="entry name" value="4Fe4S_Fe-S-bd"/>
</dbReference>
<evidence type="ECO:0000256" key="7">
    <source>
        <dbReference type="ARBA" id="ARBA00023014"/>
    </source>
</evidence>
<keyword evidence="12" id="KW-1185">Reference proteome</keyword>
<dbReference type="InterPro" id="IPR026902">
    <property type="entry name" value="RnfC_N"/>
</dbReference>
<dbReference type="RefSeq" id="WP_268073744.1">
    <property type="nucleotide sequence ID" value="NZ_CP109965.1"/>
</dbReference>
<feature type="compositionally biased region" description="Low complexity" evidence="9">
    <location>
        <begin position="495"/>
        <end position="506"/>
    </location>
</feature>
<feature type="domain" description="4Fe-4S ferredoxin-type" evidence="10">
    <location>
        <begin position="368"/>
        <end position="397"/>
    </location>
</feature>
<evidence type="ECO:0000256" key="5">
    <source>
        <dbReference type="ARBA" id="ARBA00022982"/>
    </source>
</evidence>
<feature type="region of interest" description="Disordered" evidence="9">
    <location>
        <begin position="449"/>
        <end position="728"/>
    </location>
</feature>
<feature type="compositionally biased region" description="Polar residues" evidence="9">
    <location>
        <begin position="672"/>
        <end position="689"/>
    </location>
</feature>
<evidence type="ECO:0000256" key="8">
    <source>
        <dbReference type="HAMAP-Rule" id="MF_00461"/>
    </source>
</evidence>
<comment type="cofactor">
    <cofactor evidence="8">
        <name>[4Fe-4S] cluster</name>
        <dbReference type="ChEBI" id="CHEBI:49883"/>
    </cofactor>
    <text evidence="8">Binds 2 [4Fe-4S] clusters per subunit.</text>
</comment>
<keyword evidence="2 8" id="KW-0004">4Fe-4S</keyword>
<dbReference type="Pfam" id="PF01512">
    <property type="entry name" value="Complex1_51K"/>
    <property type="match status" value="1"/>
</dbReference>
<dbReference type="PANTHER" id="PTHR43034:SF2">
    <property type="entry name" value="ION-TRANSLOCATING OXIDOREDUCTASE COMPLEX SUBUNIT C"/>
    <property type="match status" value="1"/>
</dbReference>
<feature type="compositionally biased region" description="Basic and acidic residues" evidence="9">
    <location>
        <begin position="449"/>
        <end position="473"/>
    </location>
</feature>
<name>A0ABY7AJI7_9ALTE</name>
<keyword evidence="1 8" id="KW-0813">Transport</keyword>
<gene>
    <name evidence="11" type="primary">rsxC</name>
    <name evidence="8" type="synonym">rnfC</name>
    <name evidence="11" type="ORF">OLW01_09960</name>
</gene>
<feature type="domain" description="4Fe-4S ferredoxin-type" evidence="10">
    <location>
        <begin position="405"/>
        <end position="436"/>
    </location>
</feature>
<comment type="function">
    <text evidence="8">Part of a membrane-bound complex that couples electron transfer with translocation of ions across the membrane.</text>
</comment>
<dbReference type="HAMAP" id="MF_00461">
    <property type="entry name" value="RsxC_RnfC"/>
    <property type="match status" value="1"/>
</dbReference>
<comment type="subunit">
    <text evidence="8">The complex is composed of six subunits: RnfA, RnfB, RnfC, RnfD, RnfE and RnfG.</text>
</comment>
<dbReference type="Pfam" id="PF10531">
    <property type="entry name" value="SLBB"/>
    <property type="match status" value="1"/>
</dbReference>
<reference evidence="11" key="1">
    <citation type="submission" date="2022-10" db="EMBL/GenBank/DDBJ databases">
        <title>Catenovulum adriacola sp. nov. isolated in the Harbour of Susak.</title>
        <authorList>
            <person name="Schoch T."/>
            <person name="Reich S.J."/>
            <person name="Stoeferle S."/>
            <person name="Flaiz M."/>
            <person name="Kazda M."/>
            <person name="Riedel C.U."/>
            <person name="Duerre P."/>
        </authorList>
    </citation>
    <scope>NUCLEOTIDE SEQUENCE</scope>
    <source>
        <strain evidence="11">TS8</strain>
    </source>
</reference>
<evidence type="ECO:0000313" key="11">
    <source>
        <dbReference type="EMBL" id="WAJ69495.1"/>
    </source>
</evidence>
<evidence type="ECO:0000256" key="2">
    <source>
        <dbReference type="ARBA" id="ARBA00022485"/>
    </source>
</evidence>
<dbReference type="InterPro" id="IPR017900">
    <property type="entry name" value="4Fe4S_Fe_S_CS"/>
</dbReference>
<proteinExistence type="inferred from homology"/>
<evidence type="ECO:0000259" key="10">
    <source>
        <dbReference type="PROSITE" id="PS51379"/>
    </source>
</evidence>
<dbReference type="EC" id="7.-.-.-" evidence="8"/>
<comment type="similarity">
    <text evidence="8">Belongs to the 4Fe4S bacterial-type ferredoxin family. RnfC subfamily.</text>
</comment>
<feature type="binding site" evidence="8">
    <location>
        <position position="426"/>
    </location>
    <ligand>
        <name>[4Fe-4S] cluster</name>
        <dbReference type="ChEBI" id="CHEBI:49883"/>
        <label>1</label>
    </ligand>
</feature>
<keyword evidence="6 8" id="KW-0408">Iron</keyword>
<dbReference type="PANTHER" id="PTHR43034">
    <property type="entry name" value="ION-TRANSLOCATING OXIDOREDUCTASE COMPLEX SUBUNIT C"/>
    <property type="match status" value="1"/>
</dbReference>
<keyword evidence="8" id="KW-0472">Membrane</keyword>
<dbReference type="NCBIfam" id="NF003454">
    <property type="entry name" value="PRK05035.1"/>
    <property type="match status" value="1"/>
</dbReference>
<dbReference type="Proteomes" id="UP001163726">
    <property type="component" value="Chromosome"/>
</dbReference>
<feature type="binding site" evidence="8">
    <location>
        <position position="419"/>
    </location>
    <ligand>
        <name>[4Fe-4S] cluster</name>
        <dbReference type="ChEBI" id="CHEBI:49883"/>
        <label>2</label>
    </ligand>
</feature>
<accession>A0ABY7AJI7</accession>
<evidence type="ECO:0000256" key="4">
    <source>
        <dbReference type="ARBA" id="ARBA00022737"/>
    </source>
</evidence>
<feature type="binding site" evidence="8">
    <location>
        <position position="416"/>
    </location>
    <ligand>
        <name>[4Fe-4S] cluster</name>
        <dbReference type="ChEBI" id="CHEBI:49883"/>
        <label>2</label>
    </ligand>
</feature>
<feature type="compositionally biased region" description="Polar residues" evidence="9">
    <location>
        <begin position="568"/>
        <end position="589"/>
    </location>
</feature>
<evidence type="ECO:0000256" key="1">
    <source>
        <dbReference type="ARBA" id="ARBA00022448"/>
    </source>
</evidence>
<dbReference type="InterPro" id="IPR011538">
    <property type="entry name" value="Nuo51_FMN-bd"/>
</dbReference>
<evidence type="ECO:0000256" key="9">
    <source>
        <dbReference type="SAM" id="MobiDB-lite"/>
    </source>
</evidence>